<reference evidence="2" key="3">
    <citation type="submission" date="2010-09" db="EMBL/GenBank/DDBJ databases">
        <title>Annotation of Gaeumannomyces graminis var. tritici R3-111a-1.</title>
        <authorList>
            <consortium name="The Broad Institute Genome Sequencing Platform"/>
            <person name="Ma L.-J."/>
            <person name="Dead R."/>
            <person name="Young S.K."/>
            <person name="Zeng Q."/>
            <person name="Gargeya S."/>
            <person name="Fitzgerald M."/>
            <person name="Haas B."/>
            <person name="Abouelleil A."/>
            <person name="Alvarado L."/>
            <person name="Arachchi H.M."/>
            <person name="Berlin A."/>
            <person name="Brown A."/>
            <person name="Chapman S.B."/>
            <person name="Chen Z."/>
            <person name="Dunbar C."/>
            <person name="Freedman E."/>
            <person name="Gearin G."/>
            <person name="Gellesch M."/>
            <person name="Goldberg J."/>
            <person name="Griggs A."/>
            <person name="Gujja S."/>
            <person name="Heiman D."/>
            <person name="Howarth C."/>
            <person name="Larson L."/>
            <person name="Lui A."/>
            <person name="MacDonald P.J.P."/>
            <person name="Mehta T."/>
            <person name="Montmayeur A."/>
            <person name="Murphy C."/>
            <person name="Neiman D."/>
            <person name="Pearson M."/>
            <person name="Priest M."/>
            <person name="Roberts A."/>
            <person name="Saif S."/>
            <person name="Shea T."/>
            <person name="Shenoy N."/>
            <person name="Sisk P."/>
            <person name="Stolte C."/>
            <person name="Sykes S."/>
            <person name="Yandava C."/>
            <person name="Wortman J."/>
            <person name="Nusbaum C."/>
            <person name="Birren B."/>
        </authorList>
    </citation>
    <scope>NUCLEOTIDE SEQUENCE</scope>
    <source>
        <strain evidence="2">R3-111a-1</strain>
    </source>
</reference>
<dbReference type="RefSeq" id="XP_009219458.1">
    <property type="nucleotide sequence ID" value="XM_009221194.1"/>
</dbReference>
<evidence type="ECO:0000313" key="3">
    <source>
        <dbReference type="EnsemblFungi" id="EJT78313"/>
    </source>
</evidence>
<accession>J3NQ57</accession>
<name>J3NQ57_GAET3</name>
<proteinExistence type="predicted"/>
<dbReference type="VEuPathDB" id="FungiDB:GGTG_03414"/>
<dbReference type="Proteomes" id="UP000006039">
    <property type="component" value="Unassembled WGS sequence"/>
</dbReference>
<organism evidence="2">
    <name type="scientific">Gaeumannomyces tritici (strain R3-111a-1)</name>
    <name type="common">Wheat and barley take-all root rot fungus</name>
    <name type="synonym">Gaeumannomyces graminis var. tritici</name>
    <dbReference type="NCBI Taxonomy" id="644352"/>
    <lineage>
        <taxon>Eukaryota</taxon>
        <taxon>Fungi</taxon>
        <taxon>Dikarya</taxon>
        <taxon>Ascomycota</taxon>
        <taxon>Pezizomycotina</taxon>
        <taxon>Sordariomycetes</taxon>
        <taxon>Sordariomycetidae</taxon>
        <taxon>Magnaporthales</taxon>
        <taxon>Magnaporthaceae</taxon>
        <taxon>Gaeumannomyces</taxon>
    </lineage>
</organism>
<dbReference type="AlphaFoldDB" id="J3NQ57"/>
<protein>
    <submittedName>
        <fullName evidence="2 3">Uncharacterized protein</fullName>
    </submittedName>
</protein>
<evidence type="ECO:0000256" key="1">
    <source>
        <dbReference type="SAM" id="MobiDB-lite"/>
    </source>
</evidence>
<dbReference type="EMBL" id="GL385396">
    <property type="protein sequence ID" value="EJT78313.1"/>
    <property type="molecule type" value="Genomic_DNA"/>
</dbReference>
<reference evidence="2" key="2">
    <citation type="submission" date="2010-07" db="EMBL/GenBank/DDBJ databases">
        <authorList>
            <consortium name="The Broad Institute Genome Sequencing Platform"/>
            <consortium name="Broad Institute Genome Sequencing Center for Infectious Disease"/>
            <person name="Ma L.-J."/>
            <person name="Dead R."/>
            <person name="Young S."/>
            <person name="Zeng Q."/>
            <person name="Koehrsen M."/>
            <person name="Alvarado L."/>
            <person name="Berlin A."/>
            <person name="Chapman S.B."/>
            <person name="Chen Z."/>
            <person name="Freedman E."/>
            <person name="Gellesch M."/>
            <person name="Goldberg J."/>
            <person name="Griggs A."/>
            <person name="Gujja S."/>
            <person name="Heilman E.R."/>
            <person name="Heiman D."/>
            <person name="Hepburn T."/>
            <person name="Howarth C."/>
            <person name="Jen D."/>
            <person name="Larson L."/>
            <person name="Mehta T."/>
            <person name="Neiman D."/>
            <person name="Pearson M."/>
            <person name="Roberts A."/>
            <person name="Saif S."/>
            <person name="Shea T."/>
            <person name="Shenoy N."/>
            <person name="Sisk P."/>
            <person name="Stolte C."/>
            <person name="Sykes S."/>
            <person name="Walk T."/>
            <person name="White J."/>
            <person name="Yandava C."/>
            <person name="Haas B."/>
            <person name="Nusbaum C."/>
            <person name="Birren B."/>
        </authorList>
    </citation>
    <scope>NUCLEOTIDE SEQUENCE</scope>
    <source>
        <strain evidence="2">R3-111a-1</strain>
    </source>
</reference>
<gene>
    <name evidence="3" type="primary">20343872</name>
    <name evidence="2" type="ORF">GGTG_03414</name>
</gene>
<reference evidence="3" key="5">
    <citation type="submission" date="2018-04" db="UniProtKB">
        <authorList>
            <consortium name="EnsemblFungi"/>
        </authorList>
    </citation>
    <scope>IDENTIFICATION</scope>
    <source>
        <strain evidence="3">R3-111a-1</strain>
    </source>
</reference>
<evidence type="ECO:0000313" key="4">
    <source>
        <dbReference type="Proteomes" id="UP000006039"/>
    </source>
</evidence>
<evidence type="ECO:0000313" key="2">
    <source>
        <dbReference type="EMBL" id="EJT78313.1"/>
    </source>
</evidence>
<reference evidence="4" key="1">
    <citation type="submission" date="2010-07" db="EMBL/GenBank/DDBJ databases">
        <title>The genome sequence of Gaeumannomyces graminis var. tritici strain R3-111a-1.</title>
        <authorList>
            <consortium name="The Broad Institute Genome Sequencing Platform"/>
            <person name="Ma L.-J."/>
            <person name="Dead R."/>
            <person name="Young S."/>
            <person name="Zeng Q."/>
            <person name="Koehrsen M."/>
            <person name="Alvarado L."/>
            <person name="Berlin A."/>
            <person name="Chapman S.B."/>
            <person name="Chen Z."/>
            <person name="Freedman E."/>
            <person name="Gellesch M."/>
            <person name="Goldberg J."/>
            <person name="Griggs A."/>
            <person name="Gujja S."/>
            <person name="Heilman E.R."/>
            <person name="Heiman D."/>
            <person name="Hepburn T."/>
            <person name="Howarth C."/>
            <person name="Jen D."/>
            <person name="Larson L."/>
            <person name="Mehta T."/>
            <person name="Neiman D."/>
            <person name="Pearson M."/>
            <person name="Roberts A."/>
            <person name="Saif S."/>
            <person name="Shea T."/>
            <person name="Shenoy N."/>
            <person name="Sisk P."/>
            <person name="Stolte C."/>
            <person name="Sykes S."/>
            <person name="Walk T."/>
            <person name="White J."/>
            <person name="Yandava C."/>
            <person name="Haas B."/>
            <person name="Nusbaum C."/>
            <person name="Birren B."/>
        </authorList>
    </citation>
    <scope>NUCLEOTIDE SEQUENCE [LARGE SCALE GENOMIC DNA]</scope>
    <source>
        <strain evidence="4">R3-111a-1</strain>
    </source>
</reference>
<dbReference type="GeneID" id="20343872"/>
<feature type="region of interest" description="Disordered" evidence="1">
    <location>
        <begin position="108"/>
        <end position="145"/>
    </location>
</feature>
<dbReference type="EnsemblFungi" id="EJT78313">
    <property type="protein sequence ID" value="EJT78313"/>
    <property type="gene ID" value="GGTG_03414"/>
</dbReference>
<sequence length="145" mass="15877">MPSSSSRRDVHQITTTDRHYRCRPRPTRFQGPVYGQYWLPRRQAATKHDGTRDSQPLRKPLRVRRLLPGELGARAERDAPRGGSSAVLFLCQHTLKLVLDDSALDLDEDPCAPASLGRESHATLGDPRVGGADGSGAGVESRPSV</sequence>
<keyword evidence="4" id="KW-1185">Reference proteome</keyword>
<dbReference type="HOGENOM" id="CLU_1786964_0_0_1"/>
<reference evidence="3" key="4">
    <citation type="journal article" date="2015" name="G3 (Bethesda)">
        <title>Genome sequences of three phytopathogenic species of the Magnaporthaceae family of fungi.</title>
        <authorList>
            <person name="Okagaki L.H."/>
            <person name="Nunes C.C."/>
            <person name="Sailsbery J."/>
            <person name="Clay B."/>
            <person name="Brown D."/>
            <person name="John T."/>
            <person name="Oh Y."/>
            <person name="Young N."/>
            <person name="Fitzgerald M."/>
            <person name="Haas B.J."/>
            <person name="Zeng Q."/>
            <person name="Young S."/>
            <person name="Adiconis X."/>
            <person name="Fan L."/>
            <person name="Levin J.Z."/>
            <person name="Mitchell T.K."/>
            <person name="Okubara P.A."/>
            <person name="Farman M.L."/>
            <person name="Kohn L.M."/>
            <person name="Birren B."/>
            <person name="Ma L.-J."/>
            <person name="Dean R.A."/>
        </authorList>
    </citation>
    <scope>NUCLEOTIDE SEQUENCE</scope>
    <source>
        <strain evidence="3">R3-111a-1</strain>
    </source>
</reference>